<dbReference type="CTD" id="33317"/>
<comment type="similarity">
    <text evidence="1">Belongs to the phosphatidylethanolamine-binding protein family.</text>
</comment>
<dbReference type="InterPro" id="IPR036610">
    <property type="entry name" value="PEBP-like_sf"/>
</dbReference>
<dbReference type="HOGENOM" id="CLU_043994_5_1_1"/>
<evidence type="ECO:0000313" key="3">
    <source>
        <dbReference type="EMBL" id="EDV31074.1"/>
    </source>
</evidence>
<dbReference type="eggNOG" id="KOG3346">
    <property type="taxonomic scope" value="Eukaryota"/>
</dbReference>
<dbReference type="Gene3D" id="3.90.280.10">
    <property type="entry name" value="PEBP-like"/>
    <property type="match status" value="1"/>
</dbReference>
<dbReference type="InterPro" id="IPR001858">
    <property type="entry name" value="Phosphatidylethanolamine-bd_CS"/>
</dbReference>
<reference evidence="3 4" key="1">
    <citation type="journal article" date="2007" name="Nature">
        <title>Evolution of genes and genomes on the Drosophila phylogeny.</title>
        <authorList>
            <consortium name="Drosophila 12 Genomes Consortium"/>
            <person name="Clark A.G."/>
            <person name="Eisen M.B."/>
            <person name="Smith D.R."/>
            <person name="Bergman C.M."/>
            <person name="Oliver B."/>
            <person name="Markow T.A."/>
            <person name="Kaufman T.C."/>
            <person name="Kellis M."/>
            <person name="Gelbart W."/>
            <person name="Iyer V.N."/>
            <person name="Pollard D.A."/>
            <person name="Sackton T.B."/>
            <person name="Larracuente A.M."/>
            <person name="Singh N.D."/>
            <person name="Abad J.P."/>
            <person name="Abt D.N."/>
            <person name="Adryan B."/>
            <person name="Aguade M."/>
            <person name="Akashi H."/>
            <person name="Anderson W.W."/>
            <person name="Aquadro C.F."/>
            <person name="Ardell D.H."/>
            <person name="Arguello R."/>
            <person name="Artieri C.G."/>
            <person name="Barbash D.A."/>
            <person name="Barker D."/>
            <person name="Barsanti P."/>
            <person name="Batterham P."/>
            <person name="Batzoglou S."/>
            <person name="Begun D."/>
            <person name="Bhutkar A."/>
            <person name="Blanco E."/>
            <person name="Bosak S.A."/>
            <person name="Bradley R.K."/>
            <person name="Brand A.D."/>
            <person name="Brent M.R."/>
            <person name="Brooks A.N."/>
            <person name="Brown R.H."/>
            <person name="Butlin R.K."/>
            <person name="Caggese C."/>
            <person name="Calvi B.R."/>
            <person name="Bernardo de Carvalho A."/>
            <person name="Caspi A."/>
            <person name="Castrezana S."/>
            <person name="Celniker S.E."/>
            <person name="Chang J.L."/>
            <person name="Chapple C."/>
            <person name="Chatterji S."/>
            <person name="Chinwalla A."/>
            <person name="Civetta A."/>
            <person name="Clifton S.W."/>
            <person name="Comeron J.M."/>
            <person name="Costello J.C."/>
            <person name="Coyne J.A."/>
            <person name="Daub J."/>
            <person name="David R.G."/>
            <person name="Delcher A.L."/>
            <person name="Delehaunty K."/>
            <person name="Do C.B."/>
            <person name="Ebling H."/>
            <person name="Edwards K."/>
            <person name="Eickbush T."/>
            <person name="Evans J.D."/>
            <person name="Filipski A."/>
            <person name="Findeiss S."/>
            <person name="Freyhult E."/>
            <person name="Fulton L."/>
            <person name="Fulton R."/>
            <person name="Garcia A.C."/>
            <person name="Gardiner A."/>
            <person name="Garfield D.A."/>
            <person name="Garvin B.E."/>
            <person name="Gibson G."/>
            <person name="Gilbert D."/>
            <person name="Gnerre S."/>
            <person name="Godfrey J."/>
            <person name="Good R."/>
            <person name="Gotea V."/>
            <person name="Gravely B."/>
            <person name="Greenberg A.J."/>
            <person name="Griffiths-Jones S."/>
            <person name="Gross S."/>
            <person name="Guigo R."/>
            <person name="Gustafson E.A."/>
            <person name="Haerty W."/>
            <person name="Hahn M.W."/>
            <person name="Halligan D.L."/>
            <person name="Halpern A.L."/>
            <person name="Halter G.M."/>
            <person name="Han M.V."/>
            <person name="Heger A."/>
            <person name="Hillier L."/>
            <person name="Hinrichs A.S."/>
            <person name="Holmes I."/>
            <person name="Hoskins R.A."/>
            <person name="Hubisz M.J."/>
            <person name="Hultmark D."/>
            <person name="Huntley M.A."/>
            <person name="Jaffe D.B."/>
            <person name="Jagadeeshan S."/>
            <person name="Jeck W.R."/>
            <person name="Johnson J."/>
            <person name="Jones C.D."/>
            <person name="Jordan W.C."/>
            <person name="Karpen G.H."/>
            <person name="Kataoka E."/>
            <person name="Keightley P.D."/>
            <person name="Kheradpour P."/>
            <person name="Kirkness E.F."/>
            <person name="Koerich L.B."/>
            <person name="Kristiansen K."/>
            <person name="Kudrna D."/>
            <person name="Kulathinal R.J."/>
            <person name="Kumar S."/>
            <person name="Kwok R."/>
            <person name="Lander E."/>
            <person name="Langley C.H."/>
            <person name="Lapoint R."/>
            <person name="Lazzaro B.P."/>
            <person name="Lee S.J."/>
            <person name="Levesque L."/>
            <person name="Li R."/>
            <person name="Lin C.F."/>
            <person name="Lin M.F."/>
            <person name="Lindblad-Toh K."/>
            <person name="Llopart A."/>
            <person name="Long M."/>
            <person name="Low L."/>
            <person name="Lozovsky E."/>
            <person name="Lu J."/>
            <person name="Luo M."/>
            <person name="Machado C.A."/>
            <person name="Makalowski W."/>
            <person name="Marzo M."/>
            <person name="Matsuda M."/>
            <person name="Matzkin L."/>
            <person name="McAllister B."/>
            <person name="McBride C.S."/>
            <person name="McKernan B."/>
            <person name="McKernan K."/>
            <person name="Mendez-Lago M."/>
            <person name="Minx P."/>
            <person name="Mollenhauer M.U."/>
            <person name="Montooth K."/>
            <person name="Mount S.M."/>
            <person name="Mu X."/>
            <person name="Myers E."/>
            <person name="Negre B."/>
            <person name="Newfeld S."/>
            <person name="Nielsen R."/>
            <person name="Noor M.A."/>
            <person name="O'Grady P."/>
            <person name="Pachter L."/>
            <person name="Papaceit M."/>
            <person name="Parisi M.J."/>
            <person name="Parisi M."/>
            <person name="Parts L."/>
            <person name="Pedersen J.S."/>
            <person name="Pesole G."/>
            <person name="Phillippy A.M."/>
            <person name="Ponting C.P."/>
            <person name="Pop M."/>
            <person name="Porcelli D."/>
            <person name="Powell J.R."/>
            <person name="Prohaska S."/>
            <person name="Pruitt K."/>
            <person name="Puig M."/>
            <person name="Quesneville H."/>
            <person name="Ram K.R."/>
            <person name="Rand D."/>
            <person name="Rasmussen M.D."/>
            <person name="Reed L.K."/>
            <person name="Reenan R."/>
            <person name="Reily A."/>
            <person name="Remington K.A."/>
            <person name="Rieger T.T."/>
            <person name="Ritchie M.G."/>
            <person name="Robin C."/>
            <person name="Rogers Y.H."/>
            <person name="Rohde C."/>
            <person name="Rozas J."/>
            <person name="Rubenfield M.J."/>
            <person name="Ruiz A."/>
            <person name="Russo S."/>
            <person name="Salzberg S.L."/>
            <person name="Sanchez-Gracia A."/>
            <person name="Saranga D.J."/>
            <person name="Sato H."/>
            <person name="Schaeffer S.W."/>
            <person name="Schatz M.C."/>
            <person name="Schlenke T."/>
            <person name="Schwartz R."/>
            <person name="Segarra C."/>
            <person name="Singh R.S."/>
            <person name="Sirot L."/>
            <person name="Sirota M."/>
            <person name="Sisneros N.B."/>
            <person name="Smith C.D."/>
            <person name="Smith T.F."/>
            <person name="Spieth J."/>
            <person name="Stage D.E."/>
            <person name="Stark A."/>
            <person name="Stephan W."/>
            <person name="Strausberg R.L."/>
            <person name="Strempel S."/>
            <person name="Sturgill D."/>
            <person name="Sutton G."/>
            <person name="Sutton G.G."/>
            <person name="Tao W."/>
            <person name="Teichmann S."/>
            <person name="Tobari Y.N."/>
            <person name="Tomimura Y."/>
            <person name="Tsolas J.M."/>
            <person name="Valente V.L."/>
            <person name="Venter E."/>
            <person name="Venter J.C."/>
            <person name="Vicario S."/>
            <person name="Vieira F.G."/>
            <person name="Vilella A.J."/>
            <person name="Villasante A."/>
            <person name="Walenz B."/>
            <person name="Wang J."/>
            <person name="Wasserman M."/>
            <person name="Watts T."/>
            <person name="Wilson D."/>
            <person name="Wilson R.K."/>
            <person name="Wing R.A."/>
            <person name="Wolfner M.F."/>
            <person name="Wong A."/>
            <person name="Wong G.K."/>
            <person name="Wu C.I."/>
            <person name="Wu G."/>
            <person name="Yamamoto D."/>
            <person name="Yang H.P."/>
            <person name="Yang S.P."/>
            <person name="Yorke J.A."/>
            <person name="Yoshida K."/>
            <person name="Zdobnov E."/>
            <person name="Zhang P."/>
            <person name="Zhang Y."/>
            <person name="Zimin A.V."/>
            <person name="Baldwin J."/>
            <person name="Abdouelleil A."/>
            <person name="Abdulkadir J."/>
            <person name="Abebe A."/>
            <person name="Abera B."/>
            <person name="Abreu J."/>
            <person name="Acer S.C."/>
            <person name="Aftuck L."/>
            <person name="Alexander A."/>
            <person name="An P."/>
            <person name="Anderson E."/>
            <person name="Anderson S."/>
            <person name="Arachi H."/>
            <person name="Azer M."/>
            <person name="Bachantsang P."/>
            <person name="Barry A."/>
            <person name="Bayul T."/>
            <person name="Berlin A."/>
            <person name="Bessette D."/>
            <person name="Bloom T."/>
            <person name="Blye J."/>
            <person name="Boguslavskiy L."/>
            <person name="Bonnet C."/>
            <person name="Boukhgalter B."/>
            <person name="Bourzgui I."/>
            <person name="Brown A."/>
            <person name="Cahill P."/>
            <person name="Channer S."/>
            <person name="Cheshatsang Y."/>
            <person name="Chuda L."/>
            <person name="Citroen M."/>
            <person name="Collymore A."/>
            <person name="Cooke P."/>
            <person name="Costello M."/>
            <person name="D'Aco K."/>
            <person name="Daza R."/>
            <person name="De Haan G."/>
            <person name="DeGray S."/>
            <person name="DeMaso C."/>
            <person name="Dhargay N."/>
            <person name="Dooley K."/>
            <person name="Dooley E."/>
            <person name="Doricent M."/>
            <person name="Dorje P."/>
            <person name="Dorjee K."/>
            <person name="Dupes A."/>
            <person name="Elong R."/>
            <person name="Falk J."/>
            <person name="Farina A."/>
            <person name="Faro S."/>
            <person name="Ferguson D."/>
            <person name="Fisher S."/>
            <person name="Foley C.D."/>
            <person name="Franke A."/>
            <person name="Friedrich D."/>
            <person name="Gadbois L."/>
            <person name="Gearin G."/>
            <person name="Gearin C.R."/>
            <person name="Giannoukos G."/>
            <person name="Goode T."/>
            <person name="Graham J."/>
            <person name="Grandbois E."/>
            <person name="Grewal S."/>
            <person name="Gyaltsen K."/>
            <person name="Hafez N."/>
            <person name="Hagos B."/>
            <person name="Hall J."/>
            <person name="Henson C."/>
            <person name="Hollinger A."/>
            <person name="Honan T."/>
            <person name="Huard M.D."/>
            <person name="Hughes L."/>
            <person name="Hurhula B."/>
            <person name="Husby M.E."/>
            <person name="Kamat A."/>
            <person name="Kanga B."/>
            <person name="Kashin S."/>
            <person name="Khazanovich D."/>
            <person name="Kisner P."/>
            <person name="Lance K."/>
            <person name="Lara M."/>
            <person name="Lee W."/>
            <person name="Lennon N."/>
            <person name="Letendre F."/>
            <person name="LeVine R."/>
            <person name="Lipovsky A."/>
            <person name="Liu X."/>
            <person name="Liu J."/>
            <person name="Liu S."/>
            <person name="Lokyitsang T."/>
            <person name="Lokyitsang Y."/>
            <person name="Lubonja R."/>
            <person name="Lui A."/>
            <person name="MacDonald P."/>
            <person name="Magnisalis V."/>
            <person name="Maru K."/>
            <person name="Matthews C."/>
            <person name="McCusker W."/>
            <person name="McDonough S."/>
            <person name="Mehta T."/>
            <person name="Meldrim J."/>
            <person name="Meneus L."/>
            <person name="Mihai O."/>
            <person name="Mihalev A."/>
            <person name="Mihova T."/>
            <person name="Mittelman R."/>
            <person name="Mlenga V."/>
            <person name="Montmayeur A."/>
            <person name="Mulrain L."/>
            <person name="Navidi A."/>
            <person name="Naylor J."/>
            <person name="Negash T."/>
            <person name="Nguyen T."/>
            <person name="Nguyen N."/>
            <person name="Nicol R."/>
            <person name="Norbu C."/>
            <person name="Norbu N."/>
            <person name="Novod N."/>
            <person name="O'Neill B."/>
            <person name="Osman S."/>
            <person name="Markiewicz E."/>
            <person name="Oyono O.L."/>
            <person name="Patti C."/>
            <person name="Phunkhang P."/>
            <person name="Pierre F."/>
            <person name="Priest M."/>
            <person name="Raghuraman S."/>
            <person name="Rege F."/>
            <person name="Reyes R."/>
            <person name="Rise C."/>
            <person name="Rogov P."/>
            <person name="Ross K."/>
            <person name="Ryan E."/>
            <person name="Settipalli S."/>
            <person name="Shea T."/>
            <person name="Sherpa N."/>
            <person name="Shi L."/>
            <person name="Shih D."/>
            <person name="Sparrow T."/>
            <person name="Spaulding J."/>
            <person name="Stalker J."/>
            <person name="Stange-Thomann N."/>
            <person name="Stavropoulos S."/>
            <person name="Stone C."/>
            <person name="Strader C."/>
            <person name="Tesfaye S."/>
            <person name="Thomson T."/>
            <person name="Thoulutsang Y."/>
            <person name="Thoulutsang D."/>
            <person name="Topham K."/>
            <person name="Topping I."/>
            <person name="Tsamla T."/>
            <person name="Vassiliev H."/>
            <person name="Vo A."/>
            <person name="Wangchuk T."/>
            <person name="Wangdi T."/>
            <person name="Weiand M."/>
            <person name="Wilkinson J."/>
            <person name="Wilson A."/>
            <person name="Yadav S."/>
            <person name="Young G."/>
            <person name="Yu Q."/>
            <person name="Zembek L."/>
            <person name="Zhong D."/>
            <person name="Zimmer A."/>
            <person name="Zwirko Z."/>
            <person name="Jaffe D.B."/>
            <person name="Alvarez P."/>
            <person name="Brockman W."/>
            <person name="Butler J."/>
            <person name="Chin C."/>
            <person name="Gnerre S."/>
            <person name="Grabherr M."/>
            <person name="Kleber M."/>
            <person name="Mauceli E."/>
            <person name="MacCallum I."/>
        </authorList>
    </citation>
    <scope>NUCLEOTIDE SEQUENCE [LARGE SCALE GENOMIC DNA]</scope>
    <source>
        <strain evidence="4">Tucson 14024-0371.13</strain>
    </source>
</reference>
<accession>B3MNB7</accession>
<protein>
    <recommendedName>
        <fullName evidence="5">Odorant-binding protein A5</fullName>
    </recommendedName>
</protein>
<dbReference type="OrthoDB" id="2506647at2759"/>
<dbReference type="Pfam" id="PF01161">
    <property type="entry name" value="PBP"/>
    <property type="match status" value="1"/>
</dbReference>
<name>B3MNB7_DROAN</name>
<dbReference type="PANTHER" id="PTHR11362">
    <property type="entry name" value="PHOSPHATIDYLETHANOLAMINE-BINDING PROTEIN"/>
    <property type="match status" value="1"/>
</dbReference>
<feature type="chain" id="PRO_5002793141" description="Odorant-binding protein A5" evidence="2">
    <location>
        <begin position="20"/>
        <end position="210"/>
    </location>
</feature>
<feature type="signal peptide" evidence="2">
    <location>
        <begin position="1"/>
        <end position="19"/>
    </location>
</feature>
<dbReference type="GeneID" id="6497993"/>
<keyword evidence="2" id="KW-0732">Signal</keyword>
<evidence type="ECO:0008006" key="5">
    <source>
        <dbReference type="Google" id="ProtNLM"/>
    </source>
</evidence>
<dbReference type="CDD" id="cd00866">
    <property type="entry name" value="PEBP_euk"/>
    <property type="match status" value="1"/>
</dbReference>
<keyword evidence="4" id="KW-1185">Reference proteome</keyword>
<dbReference type="AlphaFoldDB" id="B3MNB7"/>
<dbReference type="InterPro" id="IPR008914">
    <property type="entry name" value="PEBP"/>
</dbReference>
<dbReference type="InterPro" id="IPR035810">
    <property type="entry name" value="PEBP_euk"/>
</dbReference>
<dbReference type="FunCoup" id="B3MNB7">
    <property type="interactions" value="2"/>
</dbReference>
<proteinExistence type="inferred from homology"/>
<evidence type="ECO:0000256" key="1">
    <source>
        <dbReference type="ARBA" id="ARBA00007091"/>
    </source>
</evidence>
<dbReference type="InParanoid" id="B3MNB7"/>
<gene>
    <name evidence="3" type="primary">Dana\GF15180</name>
    <name evidence="3" type="synonym">dana_GLEANR_15946</name>
    <name evidence="3" type="ORF">GF15180</name>
</gene>
<evidence type="ECO:0000256" key="2">
    <source>
        <dbReference type="SAM" id="SignalP"/>
    </source>
</evidence>
<dbReference type="PANTHER" id="PTHR11362:SF82">
    <property type="entry name" value="PHOSPHATIDYLETHANOLAMINE-BINDING PROTEIN 4"/>
    <property type="match status" value="1"/>
</dbReference>
<dbReference type="SUPFAM" id="SSF49777">
    <property type="entry name" value="PEBP-like"/>
    <property type="match status" value="1"/>
</dbReference>
<organism evidence="3 4">
    <name type="scientific">Drosophila ananassae</name>
    <name type="common">Fruit fly</name>
    <dbReference type="NCBI Taxonomy" id="7217"/>
    <lineage>
        <taxon>Eukaryota</taxon>
        <taxon>Metazoa</taxon>
        <taxon>Ecdysozoa</taxon>
        <taxon>Arthropoda</taxon>
        <taxon>Hexapoda</taxon>
        <taxon>Insecta</taxon>
        <taxon>Pterygota</taxon>
        <taxon>Neoptera</taxon>
        <taxon>Endopterygota</taxon>
        <taxon>Diptera</taxon>
        <taxon>Brachycera</taxon>
        <taxon>Muscomorpha</taxon>
        <taxon>Ephydroidea</taxon>
        <taxon>Drosophilidae</taxon>
        <taxon>Drosophila</taxon>
        <taxon>Sophophora</taxon>
    </lineage>
</organism>
<sequence length="210" mass="24349">MKLVGLILLLLGFVATARCQDENENVRRIMKEMEVVPEILDEPPKELLKIKYDNAFDIEEGKTYTPKELKFQPKLDWNADSGSFYTVVMICPDAPNRENPMYRSWLHWLVVNVPGLDVMKGQSISDYFGPLPPKDSGMQRYLILVYQQSDKLDFDEKKIELSNADGHSNFDVLKFAQKYELGVPVAGNIFQSRWDDYVPELMRMLYDVNE</sequence>
<dbReference type="STRING" id="7217.B3MNB7"/>
<dbReference type="PhylomeDB" id="B3MNB7"/>
<dbReference type="SMR" id="B3MNB7"/>
<dbReference type="KEGG" id="dan:6497993"/>
<dbReference type="OMA" id="PNRENPM"/>
<dbReference type="EMBL" id="CH902620">
    <property type="protein sequence ID" value="EDV31074.1"/>
    <property type="molecule type" value="Genomic_DNA"/>
</dbReference>
<dbReference type="PROSITE" id="PS01220">
    <property type="entry name" value="PBP"/>
    <property type="match status" value="1"/>
</dbReference>
<dbReference type="Proteomes" id="UP000007801">
    <property type="component" value="Unassembled WGS sequence"/>
</dbReference>
<evidence type="ECO:0000313" key="4">
    <source>
        <dbReference type="Proteomes" id="UP000007801"/>
    </source>
</evidence>